<evidence type="ECO:0000313" key="2">
    <source>
        <dbReference type="Proteomes" id="UP000277749"/>
    </source>
</evidence>
<gene>
    <name evidence="1" type="ORF">SBFV2_gp28</name>
</gene>
<protein>
    <submittedName>
        <fullName evidence="1">Uncharacterized protein</fullName>
    </submittedName>
</protein>
<organism evidence="1 2">
    <name type="scientific">Sulfolobales Beppu filamentous virus 2</name>
    <dbReference type="NCBI Taxonomy" id="2493123"/>
    <lineage>
        <taxon>Viruses</taxon>
        <taxon>Adnaviria</taxon>
        <taxon>Zilligvirae</taxon>
        <taxon>Taleaviricota</taxon>
        <taxon>Tokiviricetes</taxon>
        <taxon>Ligamenvirales</taxon>
        <taxon>Lipothrixviridae</taxon>
        <taxon>Alphalipothrixvirus</taxon>
        <taxon>Alphalipothrixvirus umijigokuense</taxon>
    </lineage>
</organism>
<evidence type="ECO:0000313" key="1">
    <source>
        <dbReference type="EMBL" id="AZI75795.1"/>
    </source>
</evidence>
<sequence length="284" mass="33666">MEIKRPGIFSDPEEKIFSRKLDKDQFMDEDHYERYQIIYNLRKQKILEFKDYFIIIDEPYKYYVADISGVNLCTYFVVGTDDSGKLFSTFRPVCADDLPKSLDTVIGFRNTLFGFQTHFWEEEKTWYILERDRRVKVRLQGEVIAEMQVADSDNITPFIENPGGVAYIEKKAKEVGNKDLYYAMRNLLPKYIAISIKTSIPYNYDAFMDQFRNGKYHNIITEFLWDAMNVKDKLRIKVGNHIIHARGIRLSSNTFLINPPRMIAFHPYHKKVIFPIHRSVYVMF</sequence>
<reference evidence="1 2" key="1">
    <citation type="journal article" date="2018" name="Environ. Microbiol.">
        <title>New archaeal viruses discovered by metagenomic analysis of viral communities in enrichment cultures.</title>
        <authorList>
            <person name="Liu Y."/>
            <person name="Brandt D."/>
            <person name="Ishino S."/>
            <person name="Ishino Y."/>
            <person name="Koonin E.V."/>
            <person name="Kalinowski J."/>
            <person name="Krupovic M."/>
            <person name="Prangishvili D."/>
        </authorList>
    </citation>
    <scope>NUCLEOTIDE SEQUENCE [LARGE SCALE GENOMIC DNA]</scope>
</reference>
<keyword evidence="2" id="KW-1185">Reference proteome</keyword>
<accession>A0A3S8NEY1</accession>
<dbReference type="EMBL" id="MK064563">
    <property type="protein sequence ID" value="AZI75795.1"/>
    <property type="molecule type" value="Genomic_DNA"/>
</dbReference>
<dbReference type="Proteomes" id="UP000277749">
    <property type="component" value="Segment"/>
</dbReference>
<name>A0A3S8NEY1_9VIRU</name>
<proteinExistence type="predicted"/>